<evidence type="ECO:0000313" key="2">
    <source>
        <dbReference type="Proteomes" id="UP001266305"/>
    </source>
</evidence>
<keyword evidence="2" id="KW-1185">Reference proteome</keyword>
<organism evidence="1 2">
    <name type="scientific">Saguinus oedipus</name>
    <name type="common">Cotton-top tamarin</name>
    <name type="synonym">Oedipomidas oedipus</name>
    <dbReference type="NCBI Taxonomy" id="9490"/>
    <lineage>
        <taxon>Eukaryota</taxon>
        <taxon>Metazoa</taxon>
        <taxon>Chordata</taxon>
        <taxon>Craniata</taxon>
        <taxon>Vertebrata</taxon>
        <taxon>Euteleostomi</taxon>
        <taxon>Mammalia</taxon>
        <taxon>Eutheria</taxon>
        <taxon>Euarchontoglires</taxon>
        <taxon>Primates</taxon>
        <taxon>Haplorrhini</taxon>
        <taxon>Platyrrhini</taxon>
        <taxon>Cebidae</taxon>
        <taxon>Callitrichinae</taxon>
        <taxon>Saguinus</taxon>
    </lineage>
</organism>
<proteinExistence type="predicted"/>
<protein>
    <submittedName>
        <fullName evidence="1">Uncharacterized protein</fullName>
    </submittedName>
</protein>
<evidence type="ECO:0000313" key="1">
    <source>
        <dbReference type="EMBL" id="KAK2112521.1"/>
    </source>
</evidence>
<reference evidence="1 2" key="1">
    <citation type="submission" date="2023-05" db="EMBL/GenBank/DDBJ databases">
        <title>B98-5 Cell Line De Novo Hybrid Assembly: An Optical Mapping Approach.</title>
        <authorList>
            <person name="Kananen K."/>
            <person name="Auerbach J.A."/>
            <person name="Kautto E."/>
            <person name="Blachly J.S."/>
        </authorList>
    </citation>
    <scope>NUCLEOTIDE SEQUENCE [LARGE SCALE GENOMIC DNA]</scope>
    <source>
        <strain evidence="1">B95-8</strain>
        <tissue evidence="1">Cell line</tissue>
    </source>
</reference>
<dbReference type="EMBL" id="JASSZA010000005">
    <property type="protein sequence ID" value="KAK2112521.1"/>
    <property type="molecule type" value="Genomic_DNA"/>
</dbReference>
<dbReference type="Gene3D" id="1.10.1040.10">
    <property type="entry name" value="N-(1-d-carboxylethyl)-l-norvaline Dehydrogenase, domain 2"/>
    <property type="match status" value="1"/>
</dbReference>
<sequence>MVGGDTFVDIKAYCNSERISMLSYCDRYSEGMKRVLKTFGPIPEFSRATAEKVNQGMCLKVPDDPEHLAARRQWRDECLMRLAKLKSQVQPHPSAVVQASGLPVTLDHSPGPGGTVALGFSGCGFPATWAGPSSITQRKSSNVGTFQDATTGLPQQLPALQLPVPSFTQQGDAFLGARDVEVLGAVPLVRSLVEVVILAKPCTDSCITLVYSHSMCCAAVMCQASHRWPLPFRRTDAPEESRTGEPGQLPPLCALEGLKELAKEGAGVTGGVSQPFVGEKESVGKGWSVLEMRSCPL</sequence>
<comment type="caution">
    <text evidence="1">The sequence shown here is derived from an EMBL/GenBank/DDBJ whole genome shotgun (WGS) entry which is preliminary data.</text>
</comment>
<name>A0ABQ9VTQ3_SAGOE</name>
<gene>
    <name evidence="1" type="ORF">P7K49_012268</name>
</gene>
<dbReference type="Proteomes" id="UP001266305">
    <property type="component" value="Unassembled WGS sequence"/>
</dbReference>
<accession>A0ABQ9VTQ3</accession>
<dbReference type="InterPro" id="IPR013328">
    <property type="entry name" value="6PGD_dom2"/>
</dbReference>